<dbReference type="InterPro" id="IPR006076">
    <property type="entry name" value="FAD-dep_OxRdtase"/>
</dbReference>
<dbReference type="InterPro" id="IPR036188">
    <property type="entry name" value="FAD/NAD-bd_sf"/>
</dbReference>
<accession>A0ABP8JCC8</accession>
<dbReference type="RefSeq" id="WP_344992959.1">
    <property type="nucleotide sequence ID" value="NZ_BAABFR010000016.1"/>
</dbReference>
<evidence type="ECO:0000256" key="5">
    <source>
        <dbReference type="ARBA" id="ARBA00050018"/>
    </source>
</evidence>
<dbReference type="Pfam" id="PF01266">
    <property type="entry name" value="DAO"/>
    <property type="match status" value="1"/>
</dbReference>
<name>A0ABP8JCC8_9ACTN</name>
<dbReference type="SUPFAM" id="SSF51971">
    <property type="entry name" value="Nucleotide-binding domain"/>
    <property type="match status" value="1"/>
</dbReference>
<evidence type="ECO:0000256" key="4">
    <source>
        <dbReference type="ARBA" id="ARBA00049872"/>
    </source>
</evidence>
<dbReference type="PANTHER" id="PTHR13847:SF289">
    <property type="entry name" value="GLYCINE OXIDASE"/>
    <property type="match status" value="1"/>
</dbReference>
<sequence length="355" mass="36536">MTTVAVVGAGTVGLSVAWVLAQSGCDVTVRDPAPGSGASWVAGGMIAPYSEAWPGEDELVHLGVRSLRLWEGFADALAPYADGAIVTARGTVWLAMDDGDAQDLSTMIACAVGVGESGGLVAAPPSVALRDVPGAARRVRAAARAPQEIAVDNRIVHRALVAACAAAGVTTVAQRVGALDDLTADRVVLCAGAASDELWPGLGVRPVKGEAVRLTARRMCLPPPPVTVRAKVNGRAVYVVPRADGVVVGATQYESDDDTTPLAGPVVDLLADAFAVLPYLREYDLAEVRAGLRPATASNLPVIRELDERVIAATGHGRNGILLSPVTAQIVRDLIVGERDTAGVEPIGEGVTAWS</sequence>
<protein>
    <recommendedName>
        <fullName evidence="5">glycine oxidase</fullName>
        <ecNumber evidence="5">1.4.3.19</ecNumber>
    </recommendedName>
</protein>
<dbReference type="Proteomes" id="UP001500635">
    <property type="component" value="Unassembled WGS sequence"/>
</dbReference>
<evidence type="ECO:0000313" key="8">
    <source>
        <dbReference type="Proteomes" id="UP001500635"/>
    </source>
</evidence>
<evidence type="ECO:0000313" key="7">
    <source>
        <dbReference type="EMBL" id="GAA4388554.1"/>
    </source>
</evidence>
<comment type="pathway">
    <text evidence="1">Cofactor biosynthesis; thiamine diphosphate biosynthesis.</text>
</comment>
<dbReference type="SUPFAM" id="SSF54373">
    <property type="entry name" value="FAD-linked reductases, C-terminal domain"/>
    <property type="match status" value="1"/>
</dbReference>
<comment type="caution">
    <text evidence="7">The sequence shown here is derived from an EMBL/GenBank/DDBJ whole genome shotgun (WGS) entry which is preliminary data.</text>
</comment>
<gene>
    <name evidence="7" type="primary">thiO</name>
    <name evidence="7" type="ORF">GCM10023147_14250</name>
</gene>
<evidence type="ECO:0000256" key="3">
    <source>
        <dbReference type="ARBA" id="ARBA00023002"/>
    </source>
</evidence>
<reference evidence="8" key="1">
    <citation type="journal article" date="2019" name="Int. J. Syst. Evol. Microbiol.">
        <title>The Global Catalogue of Microorganisms (GCM) 10K type strain sequencing project: providing services to taxonomists for standard genome sequencing and annotation.</title>
        <authorList>
            <consortium name="The Broad Institute Genomics Platform"/>
            <consortium name="The Broad Institute Genome Sequencing Center for Infectious Disease"/>
            <person name="Wu L."/>
            <person name="Ma J."/>
        </authorList>
    </citation>
    <scope>NUCLEOTIDE SEQUENCE [LARGE SCALE GENOMIC DNA]</scope>
    <source>
        <strain evidence="8">JCM 17688</strain>
    </source>
</reference>
<dbReference type="EC" id="1.4.3.19" evidence="5"/>
<feature type="domain" description="FAD dependent oxidoreductase" evidence="6">
    <location>
        <begin position="4"/>
        <end position="334"/>
    </location>
</feature>
<keyword evidence="8" id="KW-1185">Reference proteome</keyword>
<dbReference type="NCBIfam" id="TIGR02352">
    <property type="entry name" value="thiamin_ThiO"/>
    <property type="match status" value="1"/>
</dbReference>
<organism evidence="7 8">
    <name type="scientific">Tsukamurella soli</name>
    <dbReference type="NCBI Taxonomy" id="644556"/>
    <lineage>
        <taxon>Bacteria</taxon>
        <taxon>Bacillati</taxon>
        <taxon>Actinomycetota</taxon>
        <taxon>Actinomycetes</taxon>
        <taxon>Mycobacteriales</taxon>
        <taxon>Tsukamurellaceae</taxon>
        <taxon>Tsukamurella</taxon>
    </lineage>
</organism>
<keyword evidence="2" id="KW-0784">Thiamine biosynthesis</keyword>
<dbReference type="Gene3D" id="3.50.50.60">
    <property type="entry name" value="FAD/NAD(P)-binding domain"/>
    <property type="match status" value="1"/>
</dbReference>
<comment type="catalytic activity">
    <reaction evidence="4">
        <text>glycine + O2 + H2O = glyoxylate + H2O2 + NH4(+)</text>
        <dbReference type="Rhea" id="RHEA:11532"/>
        <dbReference type="ChEBI" id="CHEBI:15377"/>
        <dbReference type="ChEBI" id="CHEBI:15379"/>
        <dbReference type="ChEBI" id="CHEBI:16240"/>
        <dbReference type="ChEBI" id="CHEBI:28938"/>
        <dbReference type="ChEBI" id="CHEBI:36655"/>
        <dbReference type="ChEBI" id="CHEBI:57305"/>
        <dbReference type="EC" id="1.4.3.19"/>
    </reaction>
</comment>
<dbReference type="Gene3D" id="3.30.9.10">
    <property type="entry name" value="D-Amino Acid Oxidase, subunit A, domain 2"/>
    <property type="match status" value="1"/>
</dbReference>
<dbReference type="PANTHER" id="PTHR13847">
    <property type="entry name" value="SARCOSINE DEHYDROGENASE-RELATED"/>
    <property type="match status" value="1"/>
</dbReference>
<keyword evidence="3" id="KW-0560">Oxidoreductase</keyword>
<proteinExistence type="predicted"/>
<evidence type="ECO:0000259" key="6">
    <source>
        <dbReference type="Pfam" id="PF01266"/>
    </source>
</evidence>
<evidence type="ECO:0000256" key="1">
    <source>
        <dbReference type="ARBA" id="ARBA00004948"/>
    </source>
</evidence>
<evidence type="ECO:0000256" key="2">
    <source>
        <dbReference type="ARBA" id="ARBA00022977"/>
    </source>
</evidence>
<dbReference type="EMBL" id="BAABFR010000016">
    <property type="protein sequence ID" value="GAA4388554.1"/>
    <property type="molecule type" value="Genomic_DNA"/>
</dbReference>
<dbReference type="InterPro" id="IPR012727">
    <property type="entry name" value="Gly_oxidase_ThiO"/>
</dbReference>